<evidence type="ECO:0000313" key="6">
    <source>
        <dbReference type="Proteomes" id="UP000649151"/>
    </source>
</evidence>
<dbReference type="PANTHER" id="PTHR42939">
    <property type="entry name" value="ABC TRANSPORTER ATP-BINDING PROTEIN ALBC-RELATED"/>
    <property type="match status" value="1"/>
</dbReference>
<proteinExistence type="predicted"/>
<keyword evidence="6" id="KW-1185">Reference proteome</keyword>
<dbReference type="InterPro" id="IPR051782">
    <property type="entry name" value="ABC_Transporter_VariousFunc"/>
</dbReference>
<dbReference type="InterPro" id="IPR017871">
    <property type="entry name" value="ABC_transporter-like_CS"/>
</dbReference>
<reference evidence="5 6" key="1">
    <citation type="submission" date="2020-08" db="EMBL/GenBank/DDBJ databases">
        <title>Genome public.</title>
        <authorList>
            <person name="Liu C."/>
            <person name="Sun Q."/>
        </authorList>
    </citation>
    <scope>NUCLEOTIDE SEQUENCE [LARGE SCALE GENOMIC DNA]</scope>
    <source>
        <strain evidence="5 6">NSJ-27</strain>
    </source>
</reference>
<dbReference type="Pfam" id="PF00005">
    <property type="entry name" value="ABC_tran"/>
    <property type="match status" value="1"/>
</dbReference>
<evidence type="ECO:0000259" key="4">
    <source>
        <dbReference type="PROSITE" id="PS50893"/>
    </source>
</evidence>
<dbReference type="InterPro" id="IPR003593">
    <property type="entry name" value="AAA+_ATPase"/>
</dbReference>
<dbReference type="PROSITE" id="PS50893">
    <property type="entry name" value="ABC_TRANSPORTER_2"/>
    <property type="match status" value="1"/>
</dbReference>
<organism evidence="5 6">
    <name type="scientific">Clostridium facile</name>
    <dbReference type="NCBI Taxonomy" id="2763035"/>
    <lineage>
        <taxon>Bacteria</taxon>
        <taxon>Bacillati</taxon>
        <taxon>Bacillota</taxon>
        <taxon>Clostridia</taxon>
        <taxon>Eubacteriales</taxon>
        <taxon>Clostridiaceae</taxon>
        <taxon>Clostridium</taxon>
    </lineage>
</organism>
<dbReference type="SUPFAM" id="SSF52540">
    <property type="entry name" value="P-loop containing nucleoside triphosphate hydrolases"/>
    <property type="match status" value="1"/>
</dbReference>
<dbReference type="GO" id="GO:0005524">
    <property type="term" value="F:ATP binding"/>
    <property type="evidence" value="ECO:0007669"/>
    <property type="project" value="UniProtKB-KW"/>
</dbReference>
<evidence type="ECO:0000256" key="1">
    <source>
        <dbReference type="ARBA" id="ARBA00022448"/>
    </source>
</evidence>
<dbReference type="Proteomes" id="UP000649151">
    <property type="component" value="Unassembled WGS sequence"/>
</dbReference>
<accession>A0ABR7INU6</accession>
<dbReference type="Gene3D" id="3.40.50.300">
    <property type="entry name" value="P-loop containing nucleotide triphosphate hydrolases"/>
    <property type="match status" value="1"/>
</dbReference>
<keyword evidence="3 5" id="KW-0067">ATP-binding</keyword>
<name>A0ABR7INU6_9CLOT</name>
<dbReference type="CDD" id="cd03230">
    <property type="entry name" value="ABC_DR_subfamily_A"/>
    <property type="match status" value="1"/>
</dbReference>
<dbReference type="PROSITE" id="PS00211">
    <property type="entry name" value="ABC_TRANSPORTER_1"/>
    <property type="match status" value="1"/>
</dbReference>
<sequence length="236" mass="26707">MFEVKNVTKTYGKTIANNQIHFSVNDGEIAVLLGPNGAGKSTIIKCITGLLRFHGEINICGYPNKSLQAKKLLGYVPEMPAVYDLLTVEEHLEFIARAYQLENYQQDIEQLLQRFELTDKRQKLGKELSKGMQQKLSICCALLHKPKVIIFDEPMVGLDPHAIKELKEVFWELKRQGSSVLISTHMIDSVEDYWDVAHIMMNGSFAATKYNTPTEEGDQSLEDLFFSITEGRGAHQ</sequence>
<comment type="caution">
    <text evidence="5">The sequence shown here is derived from an EMBL/GenBank/DDBJ whole genome shotgun (WGS) entry which is preliminary data.</text>
</comment>
<dbReference type="PANTHER" id="PTHR42939:SF1">
    <property type="entry name" value="ABC TRANSPORTER ATP-BINDING PROTEIN ALBC-RELATED"/>
    <property type="match status" value="1"/>
</dbReference>
<dbReference type="SMART" id="SM00382">
    <property type="entry name" value="AAA"/>
    <property type="match status" value="1"/>
</dbReference>
<dbReference type="InterPro" id="IPR003439">
    <property type="entry name" value="ABC_transporter-like_ATP-bd"/>
</dbReference>
<protein>
    <submittedName>
        <fullName evidence="5">ABC transporter ATP-binding protein</fullName>
    </submittedName>
</protein>
<dbReference type="EMBL" id="JACOQK010000001">
    <property type="protein sequence ID" value="MBC5786552.1"/>
    <property type="molecule type" value="Genomic_DNA"/>
</dbReference>
<dbReference type="InterPro" id="IPR027417">
    <property type="entry name" value="P-loop_NTPase"/>
</dbReference>
<keyword evidence="2" id="KW-0547">Nucleotide-binding</keyword>
<evidence type="ECO:0000256" key="3">
    <source>
        <dbReference type="ARBA" id="ARBA00022840"/>
    </source>
</evidence>
<feature type="domain" description="ABC transporter" evidence="4">
    <location>
        <begin position="2"/>
        <end position="227"/>
    </location>
</feature>
<keyword evidence="1" id="KW-0813">Transport</keyword>
<evidence type="ECO:0000313" key="5">
    <source>
        <dbReference type="EMBL" id="MBC5786552.1"/>
    </source>
</evidence>
<evidence type="ECO:0000256" key="2">
    <source>
        <dbReference type="ARBA" id="ARBA00022741"/>
    </source>
</evidence>
<dbReference type="RefSeq" id="WP_069988177.1">
    <property type="nucleotide sequence ID" value="NZ_JACOQK010000001.1"/>
</dbReference>
<gene>
    <name evidence="5" type="ORF">H8Z77_00735</name>
</gene>